<dbReference type="AlphaFoldDB" id="A0A0A5G217"/>
<dbReference type="OrthoDB" id="9814833at2"/>
<evidence type="ECO:0000313" key="7">
    <source>
        <dbReference type="Proteomes" id="UP000030401"/>
    </source>
</evidence>
<reference evidence="6 7" key="1">
    <citation type="submission" date="2013-08" db="EMBL/GenBank/DDBJ databases">
        <authorList>
            <person name="Huang J."/>
            <person name="Wang G."/>
        </authorList>
    </citation>
    <scope>NUCLEOTIDE SEQUENCE [LARGE SCALE GENOMIC DNA]</scope>
    <source>
        <strain evidence="6 7">JSM 072002</strain>
    </source>
</reference>
<dbReference type="GO" id="GO:0003700">
    <property type="term" value="F:DNA-binding transcription factor activity"/>
    <property type="evidence" value="ECO:0007669"/>
    <property type="project" value="InterPro"/>
</dbReference>
<dbReference type="Gene3D" id="1.10.490.50">
    <property type="entry name" value="Antibiotic binding domain of TipA-like multidrug resistance regulators"/>
    <property type="match status" value="1"/>
</dbReference>
<name>A0A0A5G217_9BACI</name>
<dbReference type="CDD" id="cd01106">
    <property type="entry name" value="HTH_TipAL-Mta"/>
    <property type="match status" value="1"/>
</dbReference>
<dbReference type="SUPFAM" id="SSF46955">
    <property type="entry name" value="Putative DNA-binding domain"/>
    <property type="match status" value="1"/>
</dbReference>
<dbReference type="PANTHER" id="PTHR30204">
    <property type="entry name" value="REDOX-CYCLING DRUG-SENSING TRANSCRIPTIONAL ACTIVATOR SOXR"/>
    <property type="match status" value="1"/>
</dbReference>
<keyword evidence="2" id="KW-0238">DNA-binding</keyword>
<dbReference type="Pfam" id="PF07739">
    <property type="entry name" value="TipAS"/>
    <property type="match status" value="1"/>
</dbReference>
<dbReference type="SUPFAM" id="SSF89082">
    <property type="entry name" value="Antibiotic binding domain of TipA-like multidrug resistance regulators"/>
    <property type="match status" value="1"/>
</dbReference>
<proteinExistence type="predicted"/>
<dbReference type="InterPro" id="IPR012925">
    <property type="entry name" value="TipAS_dom"/>
</dbReference>
<gene>
    <name evidence="6" type="ORF">N784_10030</name>
</gene>
<keyword evidence="1" id="KW-0805">Transcription regulation</keyword>
<dbReference type="PANTHER" id="PTHR30204:SF90">
    <property type="entry name" value="HTH-TYPE TRANSCRIPTIONAL ACTIVATOR MTA"/>
    <property type="match status" value="1"/>
</dbReference>
<dbReference type="STRING" id="1385512.N784_10030"/>
<dbReference type="EMBL" id="AVPG01000026">
    <property type="protein sequence ID" value="KGX85115.1"/>
    <property type="molecule type" value="Genomic_DNA"/>
</dbReference>
<protein>
    <submittedName>
        <fullName evidence="6">MerR family transcriptional regulator</fullName>
    </submittedName>
</protein>
<keyword evidence="4" id="KW-0804">Transcription</keyword>
<evidence type="ECO:0000259" key="5">
    <source>
        <dbReference type="PROSITE" id="PS50937"/>
    </source>
</evidence>
<dbReference type="InterPro" id="IPR047057">
    <property type="entry name" value="MerR_fam"/>
</dbReference>
<dbReference type="SMART" id="SM00422">
    <property type="entry name" value="HTH_MERR"/>
    <property type="match status" value="1"/>
</dbReference>
<dbReference type="PRINTS" id="PR00040">
    <property type="entry name" value="HTHMERR"/>
</dbReference>
<sequence length="255" mass="30324">MYKVKELAEIAGVSVRTLHHYDQMDVVKPDSITPTGYRLYGVNSLERLQHVLFFREMGFTLKQIKEMVEDRQFDQLEALYMHQQMLQKKRERLDKMLSTVSLSIHSLENGKELEVKTMFDGFDRSEIEQYQQKYAEEVRRKYPKEVVETSERRTSSYDKEDWKNIEGDMGAIYSAIANRMTHGVHDEQVQHQVEHWRHFITEHFYDCTLEIFRGLADLYVTDERFTKNINQYKEGLAPFLSKAIIVYCENEKADE</sequence>
<dbReference type="RefSeq" id="WP_036835735.1">
    <property type="nucleotide sequence ID" value="NZ_AVPG01000026.1"/>
</dbReference>
<comment type="caution">
    <text evidence="6">The sequence shown here is derived from an EMBL/GenBank/DDBJ whole genome shotgun (WGS) entry which is preliminary data.</text>
</comment>
<dbReference type="InterPro" id="IPR000551">
    <property type="entry name" value="MerR-type_HTH_dom"/>
</dbReference>
<organism evidence="6 7">
    <name type="scientific">Pontibacillus litoralis JSM 072002</name>
    <dbReference type="NCBI Taxonomy" id="1385512"/>
    <lineage>
        <taxon>Bacteria</taxon>
        <taxon>Bacillati</taxon>
        <taxon>Bacillota</taxon>
        <taxon>Bacilli</taxon>
        <taxon>Bacillales</taxon>
        <taxon>Bacillaceae</taxon>
        <taxon>Pontibacillus</taxon>
    </lineage>
</organism>
<dbReference type="Gene3D" id="1.10.1660.10">
    <property type="match status" value="1"/>
</dbReference>
<keyword evidence="3" id="KW-0010">Activator</keyword>
<evidence type="ECO:0000256" key="4">
    <source>
        <dbReference type="ARBA" id="ARBA00023163"/>
    </source>
</evidence>
<evidence type="ECO:0000256" key="3">
    <source>
        <dbReference type="ARBA" id="ARBA00023159"/>
    </source>
</evidence>
<dbReference type="Pfam" id="PF13411">
    <property type="entry name" value="MerR_1"/>
    <property type="match status" value="1"/>
</dbReference>
<dbReference type="InterPro" id="IPR009061">
    <property type="entry name" value="DNA-bd_dom_put_sf"/>
</dbReference>
<dbReference type="eggNOG" id="COG0789">
    <property type="taxonomic scope" value="Bacteria"/>
</dbReference>
<dbReference type="PROSITE" id="PS50937">
    <property type="entry name" value="HTH_MERR_2"/>
    <property type="match status" value="1"/>
</dbReference>
<evidence type="ECO:0000313" key="6">
    <source>
        <dbReference type="EMBL" id="KGX85115.1"/>
    </source>
</evidence>
<feature type="domain" description="HTH merR-type" evidence="5">
    <location>
        <begin position="1"/>
        <end position="70"/>
    </location>
</feature>
<accession>A0A0A5G217</accession>
<keyword evidence="7" id="KW-1185">Reference proteome</keyword>
<evidence type="ECO:0000256" key="1">
    <source>
        <dbReference type="ARBA" id="ARBA00023015"/>
    </source>
</evidence>
<dbReference type="InterPro" id="IPR036244">
    <property type="entry name" value="TipA-like_antibiotic-bd"/>
</dbReference>
<dbReference type="GO" id="GO:0003677">
    <property type="term" value="F:DNA binding"/>
    <property type="evidence" value="ECO:0007669"/>
    <property type="project" value="UniProtKB-KW"/>
</dbReference>
<evidence type="ECO:0000256" key="2">
    <source>
        <dbReference type="ARBA" id="ARBA00023125"/>
    </source>
</evidence>
<dbReference type="Proteomes" id="UP000030401">
    <property type="component" value="Unassembled WGS sequence"/>
</dbReference>